<feature type="region of interest" description="Disordered" evidence="1">
    <location>
        <begin position="192"/>
        <end position="235"/>
    </location>
</feature>
<sequence length="358" mass="40096">MFRSKEQAAKAQNWKLPVCYDDEDDDEGYNSLNDNIISELPPYSAVTPTEPIDSVNMGDEHLNTIPATESDEFIKSCVENLVPNPNVPEKIYSNPLFDEEIIPMEIDQHSFNAESDLIGSMPNHDSSIIISSKIDSLFDEFAGELTLLKSFPPGINETDCHPEEEIRLTKRLLYDNSSPRPPKEIVFDNSHADIESFSPSPIPNKDSDSHMEEIDLPFTPDDPMPSGIEEDDDDSERDIPILEKLLDNYSLSLPDNESYHFDIPSRYRPPAKPPDGKIGNLNIKMLGDVSDLKAPIPGLTITRVLNQEKSPDLLSHIGFKAFQPSAECPMIINGNNTPVLDVPIFHFYPLDQLKYGGI</sequence>
<protein>
    <submittedName>
        <fullName evidence="2">Uncharacterized protein</fullName>
    </submittedName>
</protein>
<comment type="caution">
    <text evidence="2">The sequence shown here is derived from an EMBL/GenBank/DDBJ whole genome shotgun (WGS) entry which is preliminary data.</text>
</comment>
<organism evidence="2">
    <name type="scientific">Tanacetum cinerariifolium</name>
    <name type="common">Dalmatian daisy</name>
    <name type="synonym">Chrysanthemum cinerariifolium</name>
    <dbReference type="NCBI Taxonomy" id="118510"/>
    <lineage>
        <taxon>Eukaryota</taxon>
        <taxon>Viridiplantae</taxon>
        <taxon>Streptophyta</taxon>
        <taxon>Embryophyta</taxon>
        <taxon>Tracheophyta</taxon>
        <taxon>Spermatophyta</taxon>
        <taxon>Magnoliopsida</taxon>
        <taxon>eudicotyledons</taxon>
        <taxon>Gunneridae</taxon>
        <taxon>Pentapetalae</taxon>
        <taxon>asterids</taxon>
        <taxon>campanulids</taxon>
        <taxon>Asterales</taxon>
        <taxon>Asteraceae</taxon>
        <taxon>Asteroideae</taxon>
        <taxon>Anthemideae</taxon>
        <taxon>Anthemidinae</taxon>
        <taxon>Tanacetum</taxon>
    </lineage>
</organism>
<evidence type="ECO:0000313" key="2">
    <source>
        <dbReference type="EMBL" id="GFA56086.1"/>
    </source>
</evidence>
<reference evidence="2" key="1">
    <citation type="journal article" date="2019" name="Sci. Rep.">
        <title>Draft genome of Tanacetum cinerariifolium, the natural source of mosquito coil.</title>
        <authorList>
            <person name="Yamashiro T."/>
            <person name="Shiraishi A."/>
            <person name="Satake H."/>
            <person name="Nakayama K."/>
        </authorList>
    </citation>
    <scope>NUCLEOTIDE SEQUENCE</scope>
</reference>
<dbReference type="EMBL" id="BKCJ010445779">
    <property type="protein sequence ID" value="GFA56086.1"/>
    <property type="molecule type" value="Genomic_DNA"/>
</dbReference>
<dbReference type="AlphaFoldDB" id="A0A699JSZ9"/>
<evidence type="ECO:0000256" key="1">
    <source>
        <dbReference type="SAM" id="MobiDB-lite"/>
    </source>
</evidence>
<feature type="non-terminal residue" evidence="2">
    <location>
        <position position="358"/>
    </location>
</feature>
<gene>
    <name evidence="2" type="ORF">Tci_628058</name>
</gene>
<proteinExistence type="predicted"/>
<name>A0A699JSZ9_TANCI</name>
<accession>A0A699JSZ9</accession>